<proteinExistence type="predicted"/>
<evidence type="ECO:0000313" key="2">
    <source>
        <dbReference type="WBParaSite" id="Gr19_v10_g13003.t1"/>
    </source>
</evidence>
<sequence>MAMTLAPRLYFERESILNYILDQKQAYKRKLKIWEQQRRSEDEKKRNCVVSCQCMDVIRKDMVDPLSCKRLTVPDI</sequence>
<dbReference type="AlphaFoldDB" id="A0A914H0W4"/>
<dbReference type="WBParaSite" id="Gr19_v10_g13003.t1">
    <property type="protein sequence ID" value="Gr19_v10_g13003.t1"/>
    <property type="gene ID" value="Gr19_v10_g13003"/>
</dbReference>
<keyword evidence="1" id="KW-1185">Reference proteome</keyword>
<dbReference type="Proteomes" id="UP000887572">
    <property type="component" value="Unplaced"/>
</dbReference>
<reference evidence="2" key="1">
    <citation type="submission" date="2022-11" db="UniProtKB">
        <authorList>
            <consortium name="WormBaseParasite"/>
        </authorList>
    </citation>
    <scope>IDENTIFICATION</scope>
</reference>
<evidence type="ECO:0000313" key="1">
    <source>
        <dbReference type="Proteomes" id="UP000887572"/>
    </source>
</evidence>
<name>A0A914H0W4_GLORO</name>
<protein>
    <submittedName>
        <fullName evidence="2">Uncharacterized protein</fullName>
    </submittedName>
</protein>
<accession>A0A914H0W4</accession>
<organism evidence="1 2">
    <name type="scientific">Globodera rostochiensis</name>
    <name type="common">Golden nematode worm</name>
    <name type="synonym">Heterodera rostochiensis</name>
    <dbReference type="NCBI Taxonomy" id="31243"/>
    <lineage>
        <taxon>Eukaryota</taxon>
        <taxon>Metazoa</taxon>
        <taxon>Ecdysozoa</taxon>
        <taxon>Nematoda</taxon>
        <taxon>Chromadorea</taxon>
        <taxon>Rhabditida</taxon>
        <taxon>Tylenchina</taxon>
        <taxon>Tylenchomorpha</taxon>
        <taxon>Tylenchoidea</taxon>
        <taxon>Heteroderidae</taxon>
        <taxon>Heteroderinae</taxon>
        <taxon>Globodera</taxon>
    </lineage>
</organism>